<dbReference type="PANTHER" id="PTHR48079">
    <property type="entry name" value="PROTEIN YEEZ"/>
    <property type="match status" value="1"/>
</dbReference>
<dbReference type="Pfam" id="PF01370">
    <property type="entry name" value="Epimerase"/>
    <property type="match status" value="1"/>
</dbReference>
<dbReference type="InterPro" id="IPR036291">
    <property type="entry name" value="NAD(P)-bd_dom_sf"/>
</dbReference>
<evidence type="ECO:0000256" key="1">
    <source>
        <dbReference type="SAM" id="MobiDB-lite"/>
    </source>
</evidence>
<dbReference type="SUPFAM" id="SSF51735">
    <property type="entry name" value="NAD(P)-binding Rossmann-fold domains"/>
    <property type="match status" value="1"/>
</dbReference>
<evidence type="ECO:0000313" key="3">
    <source>
        <dbReference type="EMBL" id="GAA0927578.1"/>
    </source>
</evidence>
<name>A0ABN1PGR4_9PSEU</name>
<sequence>MRVVVVGASGNVGTSVVGALAEDPAVTSILGLARRRPYWSPPKTEWATADIVRGDLEEHFRGADAVIHLAWLFQPTHDTMLTWENNVVGGTRVFRAAAAAGVPALLYASSVGAYSPGPQDRPVDESWPTDGWPAAGYTREKAYLERVLDAIEREHPGMRVVRMRPGFIFKRESAAEQRRLFLGPLLPRRLVRPGLVPVVPDLPGLRFQALHADDAAQAFRLALGRPVRGAFNLAADPVVDAAELARLLHARTVRVPVRVVRAGLAAAWLAHLVPASPALLDAVLHLPVLDTSRARTELGWQPRRSASDAVGEFLEGLRDGAGMGTPPLSPATSRWGRAREFATGVGSRP</sequence>
<comment type="caution">
    <text evidence="3">The sequence shown here is derived from an EMBL/GenBank/DDBJ whole genome shotgun (WGS) entry which is preliminary data.</text>
</comment>
<dbReference type="InterPro" id="IPR001509">
    <property type="entry name" value="Epimerase_deHydtase"/>
</dbReference>
<organism evidence="3 4">
    <name type="scientific">Pseudonocardia zijingensis</name>
    <dbReference type="NCBI Taxonomy" id="153376"/>
    <lineage>
        <taxon>Bacteria</taxon>
        <taxon>Bacillati</taxon>
        <taxon>Actinomycetota</taxon>
        <taxon>Actinomycetes</taxon>
        <taxon>Pseudonocardiales</taxon>
        <taxon>Pseudonocardiaceae</taxon>
        <taxon>Pseudonocardia</taxon>
    </lineage>
</organism>
<keyword evidence="4" id="KW-1185">Reference proteome</keyword>
<protein>
    <submittedName>
        <fullName evidence="3">SDR family oxidoreductase</fullName>
    </submittedName>
</protein>
<evidence type="ECO:0000313" key="4">
    <source>
        <dbReference type="Proteomes" id="UP001499967"/>
    </source>
</evidence>
<feature type="region of interest" description="Disordered" evidence="1">
    <location>
        <begin position="317"/>
        <end position="336"/>
    </location>
</feature>
<feature type="domain" description="NAD-dependent epimerase/dehydratase" evidence="2">
    <location>
        <begin position="3"/>
        <end position="232"/>
    </location>
</feature>
<accession>A0ABN1PGR4</accession>
<reference evidence="3 4" key="1">
    <citation type="journal article" date="2019" name="Int. J. Syst. Evol. Microbiol.">
        <title>The Global Catalogue of Microorganisms (GCM) 10K type strain sequencing project: providing services to taxonomists for standard genome sequencing and annotation.</title>
        <authorList>
            <consortium name="The Broad Institute Genomics Platform"/>
            <consortium name="The Broad Institute Genome Sequencing Center for Infectious Disease"/>
            <person name="Wu L."/>
            <person name="Ma J."/>
        </authorList>
    </citation>
    <scope>NUCLEOTIDE SEQUENCE [LARGE SCALE GENOMIC DNA]</scope>
    <source>
        <strain evidence="3 4">JCM 11117</strain>
    </source>
</reference>
<dbReference type="Gene3D" id="3.40.50.720">
    <property type="entry name" value="NAD(P)-binding Rossmann-like Domain"/>
    <property type="match status" value="1"/>
</dbReference>
<evidence type="ECO:0000259" key="2">
    <source>
        <dbReference type="Pfam" id="PF01370"/>
    </source>
</evidence>
<dbReference type="Proteomes" id="UP001499967">
    <property type="component" value="Unassembled WGS sequence"/>
</dbReference>
<dbReference type="RefSeq" id="WP_343940075.1">
    <property type="nucleotide sequence ID" value="NZ_BAAAHP010000036.1"/>
</dbReference>
<dbReference type="InterPro" id="IPR051783">
    <property type="entry name" value="NAD(P)-dependent_oxidoreduct"/>
</dbReference>
<gene>
    <name evidence="3" type="ORF">GCM10009559_13510</name>
</gene>
<dbReference type="PANTHER" id="PTHR48079:SF6">
    <property type="entry name" value="NAD(P)-BINDING DOMAIN-CONTAINING PROTEIN-RELATED"/>
    <property type="match status" value="1"/>
</dbReference>
<dbReference type="EMBL" id="BAAAHP010000036">
    <property type="protein sequence ID" value="GAA0927578.1"/>
    <property type="molecule type" value="Genomic_DNA"/>
</dbReference>
<proteinExistence type="predicted"/>